<accession>A0A0K1PDI7</accession>
<reference evidence="5 6" key="1">
    <citation type="submission" date="2015-08" db="EMBL/GenBank/DDBJ databases">
        <authorList>
            <person name="Babu N.S."/>
            <person name="Beckwith C.J."/>
            <person name="Beseler K.G."/>
            <person name="Brison A."/>
            <person name="Carone J.V."/>
            <person name="Caskin T.P."/>
            <person name="Diamond M."/>
            <person name="Durham M.E."/>
            <person name="Foxe J.M."/>
            <person name="Go M."/>
            <person name="Henderson B.A."/>
            <person name="Jones I.B."/>
            <person name="McGettigan J.A."/>
            <person name="Micheletti S.J."/>
            <person name="Nasrallah M.E."/>
            <person name="Ortiz D."/>
            <person name="Piller C.R."/>
            <person name="Privatt S.R."/>
            <person name="Schneider S.L."/>
            <person name="Sharp S."/>
            <person name="Smith T.C."/>
            <person name="Stanton J.D."/>
            <person name="Ullery H.E."/>
            <person name="Wilson R.J."/>
            <person name="Serrano M.G."/>
            <person name="Buck G."/>
            <person name="Lee V."/>
            <person name="Wang Y."/>
            <person name="Carvalho R."/>
            <person name="Voegtly L."/>
            <person name="Shi R."/>
            <person name="Duckworth R."/>
            <person name="Johnson A."/>
            <person name="Loviza R."/>
            <person name="Walstead R."/>
            <person name="Shah Z."/>
            <person name="Kiflezghi M."/>
            <person name="Wade K."/>
            <person name="Ball S.L."/>
            <person name="Bradley K.W."/>
            <person name="Asai D.J."/>
            <person name="Bowman C.A."/>
            <person name="Russell D.A."/>
            <person name="Pope W.H."/>
            <person name="Jacobs-Sera D."/>
            <person name="Hendrix R.W."/>
            <person name="Hatfull G.F."/>
        </authorList>
    </citation>
    <scope>NUCLEOTIDE SEQUENCE [LARGE SCALE GENOMIC DNA]</scope>
    <source>
        <strain evidence="5 6">DSM 27710</strain>
    </source>
</reference>
<dbReference type="PANTHER" id="PTHR42811">
    <property type="entry name" value="SERINE ACETYLTRANSFERASE"/>
    <property type="match status" value="1"/>
</dbReference>
<dbReference type="PROSITE" id="PS00101">
    <property type="entry name" value="HEXAPEP_TRANSFERASES"/>
    <property type="match status" value="1"/>
</dbReference>
<organism evidence="5 6">
    <name type="scientific">Vulgatibacter incomptus</name>
    <dbReference type="NCBI Taxonomy" id="1391653"/>
    <lineage>
        <taxon>Bacteria</taxon>
        <taxon>Pseudomonadati</taxon>
        <taxon>Myxococcota</taxon>
        <taxon>Myxococcia</taxon>
        <taxon>Myxococcales</taxon>
        <taxon>Cystobacterineae</taxon>
        <taxon>Vulgatibacteraceae</taxon>
        <taxon>Vulgatibacter</taxon>
    </lineage>
</organism>
<evidence type="ECO:0000256" key="4">
    <source>
        <dbReference type="ARBA" id="ARBA00023315"/>
    </source>
</evidence>
<dbReference type="Gene3D" id="2.160.10.10">
    <property type="entry name" value="Hexapeptide repeat proteins"/>
    <property type="match status" value="1"/>
</dbReference>
<dbReference type="Proteomes" id="UP000055590">
    <property type="component" value="Chromosome"/>
</dbReference>
<dbReference type="Pfam" id="PF00132">
    <property type="entry name" value="Hexapep"/>
    <property type="match status" value="1"/>
</dbReference>
<dbReference type="KEGG" id="vin:AKJ08_1858"/>
<keyword evidence="6" id="KW-1185">Reference proteome</keyword>
<evidence type="ECO:0000256" key="3">
    <source>
        <dbReference type="ARBA" id="ARBA00022737"/>
    </source>
</evidence>
<keyword evidence="3" id="KW-0677">Repeat</keyword>
<sequence>MMISDAGHHAEGVALPKRHWHLREDCEKGYRIGLRTRTPSFSGKLKAWLWQLEIPCVAVYRLGQLAQTLHREHVAFAVIPYAIYVVLQAFVRLVLHVEISPRCEIGPGFHLGHPYSIIIGPTRIGSNCNVTHGVTIGMGLSAGRGGVPTIGNNVWIGPNSVLTGPIHIGDGATVGAGSIVTRDVPPGALVMGNPARVVLAEYDNAALLDLVEP</sequence>
<name>A0A0K1PDI7_9BACT</name>
<dbReference type="InterPro" id="IPR011004">
    <property type="entry name" value="Trimer_LpxA-like_sf"/>
</dbReference>
<dbReference type="InterPro" id="IPR001451">
    <property type="entry name" value="Hexapep"/>
</dbReference>
<dbReference type="AlphaFoldDB" id="A0A0K1PDI7"/>
<dbReference type="GO" id="GO:0016746">
    <property type="term" value="F:acyltransferase activity"/>
    <property type="evidence" value="ECO:0007669"/>
    <property type="project" value="UniProtKB-KW"/>
</dbReference>
<dbReference type="STRING" id="1391653.AKJ08_1858"/>
<dbReference type="SUPFAM" id="SSF51161">
    <property type="entry name" value="Trimeric LpxA-like enzymes"/>
    <property type="match status" value="1"/>
</dbReference>
<dbReference type="CDD" id="cd03354">
    <property type="entry name" value="LbH_SAT"/>
    <property type="match status" value="1"/>
</dbReference>
<evidence type="ECO:0000256" key="2">
    <source>
        <dbReference type="ARBA" id="ARBA00022679"/>
    </source>
</evidence>
<comment type="similarity">
    <text evidence="1">Belongs to the transferase hexapeptide repeat family.</text>
</comment>
<dbReference type="InterPro" id="IPR018357">
    <property type="entry name" value="Hexapep_transf_CS"/>
</dbReference>
<protein>
    <submittedName>
        <fullName evidence="5">Serine acetyltransferase</fullName>
    </submittedName>
</protein>
<evidence type="ECO:0000313" key="6">
    <source>
        <dbReference type="Proteomes" id="UP000055590"/>
    </source>
</evidence>
<evidence type="ECO:0000256" key="1">
    <source>
        <dbReference type="ARBA" id="ARBA00007274"/>
    </source>
</evidence>
<evidence type="ECO:0000313" key="5">
    <source>
        <dbReference type="EMBL" id="AKU91471.1"/>
    </source>
</evidence>
<keyword evidence="2 5" id="KW-0808">Transferase</keyword>
<keyword evidence="4" id="KW-0012">Acyltransferase</keyword>
<gene>
    <name evidence="5" type="ORF">AKJ08_1858</name>
</gene>
<proteinExistence type="inferred from homology"/>
<dbReference type="InterPro" id="IPR045304">
    <property type="entry name" value="LbH_SAT"/>
</dbReference>
<dbReference type="EMBL" id="CP012332">
    <property type="protein sequence ID" value="AKU91471.1"/>
    <property type="molecule type" value="Genomic_DNA"/>
</dbReference>